<evidence type="ECO:0000256" key="2">
    <source>
        <dbReference type="ARBA" id="ARBA00022771"/>
    </source>
</evidence>
<dbReference type="PANTHER" id="PTHR12506:SF20">
    <property type="entry name" value="ZINC FINGER CCCH DOMAIN-CONTAINING PROTEIN 67"/>
    <property type="match status" value="1"/>
</dbReference>
<evidence type="ECO:0000256" key="4">
    <source>
        <dbReference type="ARBA" id="ARBA00023125"/>
    </source>
</evidence>
<feature type="compositionally biased region" description="Basic and acidic residues" evidence="6">
    <location>
        <begin position="90"/>
        <end position="101"/>
    </location>
</feature>
<dbReference type="SUPFAM" id="SSF90229">
    <property type="entry name" value="CCCH zinc finger"/>
    <property type="match status" value="4"/>
</dbReference>
<dbReference type="InterPro" id="IPR036855">
    <property type="entry name" value="Znf_CCCH_sf"/>
</dbReference>
<organism evidence="8 9">
    <name type="scientific">Heracleum sosnowskyi</name>
    <dbReference type="NCBI Taxonomy" id="360622"/>
    <lineage>
        <taxon>Eukaryota</taxon>
        <taxon>Viridiplantae</taxon>
        <taxon>Streptophyta</taxon>
        <taxon>Embryophyta</taxon>
        <taxon>Tracheophyta</taxon>
        <taxon>Spermatophyta</taxon>
        <taxon>Magnoliopsida</taxon>
        <taxon>eudicotyledons</taxon>
        <taxon>Gunneridae</taxon>
        <taxon>Pentapetalae</taxon>
        <taxon>asterids</taxon>
        <taxon>campanulids</taxon>
        <taxon>Apiales</taxon>
        <taxon>Apiaceae</taxon>
        <taxon>Apioideae</taxon>
        <taxon>apioid superclade</taxon>
        <taxon>Tordylieae</taxon>
        <taxon>Tordyliinae</taxon>
        <taxon>Heracleum</taxon>
    </lineage>
</organism>
<sequence>MEGIKENSELLSEFKHPIKNDIEEQKLGLGFQNLDFADKAQDHKLLGDQKDGFSKNLSEMTVVGGFSGEEEGSELEFAIEMDERKREIEGGFDKDGNFKEEIEGESDQGGLGEFKDSGGENEVKIEEGKFDKGSVGDGNEVEFEGAFDKDRNFKEEIGGESDQGGLGGFKDSGGGNEVKIEEGKFDKGSVGDENEGESEGGDKEGRWCENEDRDGDRGLEGFINEAKIDESGKFTAEGNGGDFMEMKEGGKVKEGSKWSEIENEFGDLEGVKDEVKNEERNPEKRSVVEGSEGGLKEMKEGDSDKEGVKWSEIEDAEYRYSLEVKNKWVDKGKKVIGDFEDGWGETWDDNAGRTEGDDELQYFNNSEDERNANEQYGEVPYWYGNAEGNSVRMNGKEQFDEKPHWSENAKRDSVGLNDGTFGSYLYPLRPDAEDCSFFMRTGTCKYGSNCKFNHPLKKKNQAARDTFKPKEEFYDSPGQTECKYYLSSGGCKYGKACRYNHGKGKAAVTPNLELNFLGLPIRVGEKECLYYMKNGSCKYGSNCRFHHPDPTVAGGGHTASPVRGGTSARTLNKTAPFRPVIYPLNPSAPPNAEWNRYQAPVYPTPGRNLPIPPGLAMDIPATGSNFYAHSRSQPMVDEFPERPGQPECKFYLKTGDCKYRSSCKFNHPKTLKTPVTRNEEGLPLRPGQSICSHFSRFGICKFGPSF</sequence>
<evidence type="ECO:0000313" key="8">
    <source>
        <dbReference type="EMBL" id="KAK1363232.1"/>
    </source>
</evidence>
<dbReference type="GO" id="GO:0008270">
    <property type="term" value="F:zinc ion binding"/>
    <property type="evidence" value="ECO:0007669"/>
    <property type="project" value="UniProtKB-KW"/>
</dbReference>
<evidence type="ECO:0000259" key="7">
    <source>
        <dbReference type="PROSITE" id="PS50103"/>
    </source>
</evidence>
<feature type="domain" description="C3H1-type" evidence="7">
    <location>
        <begin position="642"/>
        <end position="670"/>
    </location>
</feature>
<feature type="domain" description="C3H1-type" evidence="7">
    <location>
        <begin position="685"/>
        <end position="706"/>
    </location>
</feature>
<reference evidence="8" key="2">
    <citation type="submission" date="2023-05" db="EMBL/GenBank/DDBJ databases">
        <authorList>
            <person name="Schelkunov M.I."/>
        </authorList>
    </citation>
    <scope>NUCLEOTIDE SEQUENCE</scope>
    <source>
        <strain evidence="8">Hsosn_3</strain>
        <tissue evidence="8">Leaf</tissue>
    </source>
</reference>
<proteinExistence type="predicted"/>
<keyword evidence="9" id="KW-1185">Reference proteome</keyword>
<accession>A0AAD8H8N7</accession>
<dbReference type="EMBL" id="JAUIZM010000009">
    <property type="protein sequence ID" value="KAK1363232.1"/>
    <property type="molecule type" value="Genomic_DNA"/>
</dbReference>
<feature type="compositionally biased region" description="Gly residues" evidence="6">
    <location>
        <begin position="161"/>
        <end position="176"/>
    </location>
</feature>
<evidence type="ECO:0000256" key="5">
    <source>
        <dbReference type="PROSITE-ProRule" id="PRU00723"/>
    </source>
</evidence>
<evidence type="ECO:0000256" key="1">
    <source>
        <dbReference type="ARBA" id="ARBA00022723"/>
    </source>
</evidence>
<feature type="compositionally biased region" description="Basic and acidic residues" evidence="6">
    <location>
        <begin position="146"/>
        <end position="157"/>
    </location>
</feature>
<dbReference type="Pfam" id="PF00642">
    <property type="entry name" value="zf-CCCH"/>
    <property type="match status" value="4"/>
</dbReference>
<feature type="compositionally biased region" description="Basic and acidic residues" evidence="6">
    <location>
        <begin position="113"/>
        <end position="134"/>
    </location>
</feature>
<evidence type="ECO:0000256" key="3">
    <source>
        <dbReference type="ARBA" id="ARBA00022833"/>
    </source>
</evidence>
<feature type="compositionally biased region" description="Basic and acidic residues" evidence="6">
    <location>
        <begin position="178"/>
        <end position="190"/>
    </location>
</feature>
<dbReference type="PANTHER" id="PTHR12506">
    <property type="entry name" value="PROTEIN PHOSPHATASE RELATED"/>
    <property type="match status" value="1"/>
</dbReference>
<keyword evidence="2 5" id="KW-0863">Zinc-finger</keyword>
<reference evidence="8" key="1">
    <citation type="submission" date="2023-02" db="EMBL/GenBank/DDBJ databases">
        <title>Genome of toxic invasive species Heracleum sosnowskyi carries increased number of genes despite the absence of recent whole-genome duplications.</title>
        <authorList>
            <person name="Schelkunov M."/>
            <person name="Shtratnikova V."/>
            <person name="Makarenko M."/>
            <person name="Klepikova A."/>
            <person name="Omelchenko D."/>
            <person name="Novikova G."/>
            <person name="Obukhova E."/>
            <person name="Bogdanov V."/>
            <person name="Penin A."/>
            <person name="Logacheva M."/>
        </authorList>
    </citation>
    <scope>NUCLEOTIDE SEQUENCE</scope>
    <source>
        <strain evidence="8">Hsosn_3</strain>
        <tissue evidence="8">Leaf</tissue>
    </source>
</reference>
<feature type="domain" description="C3H1-type" evidence="7">
    <location>
        <begin position="522"/>
        <end position="550"/>
    </location>
</feature>
<dbReference type="SMART" id="SM00356">
    <property type="entry name" value="ZnF_C3H1"/>
    <property type="match status" value="5"/>
</dbReference>
<feature type="zinc finger region" description="C3H1-type" evidence="5">
    <location>
        <begin position="429"/>
        <end position="457"/>
    </location>
</feature>
<dbReference type="Gene3D" id="4.10.1000.10">
    <property type="entry name" value="Zinc finger, CCCH-type"/>
    <property type="match status" value="2"/>
</dbReference>
<gene>
    <name evidence="8" type="ORF">POM88_038793</name>
</gene>
<protein>
    <submittedName>
        <fullName evidence="8">Zinc finger CCCH domain-containing protein 67-like</fullName>
    </submittedName>
</protein>
<feature type="zinc finger region" description="C3H1-type" evidence="5">
    <location>
        <begin position="476"/>
        <end position="504"/>
    </location>
</feature>
<dbReference type="Proteomes" id="UP001237642">
    <property type="component" value="Unassembled WGS sequence"/>
</dbReference>
<dbReference type="PROSITE" id="PS50103">
    <property type="entry name" value="ZF_C3H1"/>
    <property type="match status" value="5"/>
</dbReference>
<feature type="compositionally biased region" description="Basic and acidic residues" evidence="6">
    <location>
        <begin position="294"/>
        <end position="308"/>
    </location>
</feature>
<dbReference type="InterPro" id="IPR000571">
    <property type="entry name" value="Znf_CCCH"/>
</dbReference>
<dbReference type="GO" id="GO:0003677">
    <property type="term" value="F:DNA binding"/>
    <property type="evidence" value="ECO:0007669"/>
    <property type="project" value="UniProtKB-KW"/>
</dbReference>
<feature type="compositionally biased region" description="Basic and acidic residues" evidence="6">
    <location>
        <begin position="269"/>
        <end position="287"/>
    </location>
</feature>
<keyword evidence="1 5" id="KW-0479">Metal-binding</keyword>
<keyword evidence="3 5" id="KW-0862">Zinc</keyword>
<dbReference type="InterPro" id="IPR050974">
    <property type="entry name" value="Plant_ZF_CCCH"/>
</dbReference>
<comment type="caution">
    <text evidence="8">The sequence shown here is derived from an EMBL/GenBank/DDBJ whole genome shotgun (WGS) entry which is preliminary data.</text>
</comment>
<dbReference type="AlphaFoldDB" id="A0AAD8H8N7"/>
<feature type="zinc finger region" description="C3H1-type" evidence="5">
    <location>
        <begin position="685"/>
        <end position="706"/>
    </location>
</feature>
<dbReference type="Gene3D" id="2.30.30.1190">
    <property type="match status" value="1"/>
</dbReference>
<feature type="zinc finger region" description="C3H1-type" evidence="5">
    <location>
        <begin position="522"/>
        <end position="550"/>
    </location>
</feature>
<feature type="region of interest" description="Disordered" evidence="6">
    <location>
        <begin position="90"/>
        <end position="218"/>
    </location>
</feature>
<name>A0AAD8H8N7_9APIA</name>
<feature type="zinc finger region" description="C3H1-type" evidence="5">
    <location>
        <begin position="642"/>
        <end position="670"/>
    </location>
</feature>
<feature type="domain" description="C3H1-type" evidence="7">
    <location>
        <begin position="429"/>
        <end position="457"/>
    </location>
</feature>
<dbReference type="GO" id="GO:0003729">
    <property type="term" value="F:mRNA binding"/>
    <property type="evidence" value="ECO:0007669"/>
    <property type="project" value="UniProtKB-ARBA"/>
</dbReference>
<keyword evidence="4" id="KW-0238">DNA-binding</keyword>
<evidence type="ECO:0000313" key="9">
    <source>
        <dbReference type="Proteomes" id="UP001237642"/>
    </source>
</evidence>
<feature type="compositionally biased region" description="Basic and acidic residues" evidence="6">
    <location>
        <begin position="200"/>
        <end position="218"/>
    </location>
</feature>
<evidence type="ECO:0000256" key="6">
    <source>
        <dbReference type="SAM" id="MobiDB-lite"/>
    </source>
</evidence>
<feature type="compositionally biased region" description="Basic and acidic residues" evidence="6">
    <location>
        <begin position="244"/>
        <end position="260"/>
    </location>
</feature>
<feature type="domain" description="C3H1-type" evidence="7">
    <location>
        <begin position="476"/>
        <end position="504"/>
    </location>
</feature>
<feature type="region of interest" description="Disordered" evidence="6">
    <location>
        <begin position="230"/>
        <end position="308"/>
    </location>
</feature>